<dbReference type="RefSeq" id="WP_335915808.1">
    <property type="nucleotide sequence ID" value="NZ_JBAMYB010000021.1"/>
</dbReference>
<protein>
    <recommendedName>
        <fullName evidence="4">DUF2892 domain-containing protein</fullName>
    </recommendedName>
</protein>
<name>A0ABU8CTM7_9HYPH</name>
<reference evidence="2 3" key="1">
    <citation type="submission" date="2024-01" db="EMBL/GenBank/DDBJ databases">
        <title>Draft genome sequences of three bacterial strains isolated from Acacia saligna represent a potential new species within the genus Rhizobium.</title>
        <authorList>
            <person name="Tambong J.T."/>
            <person name="Mnasri B."/>
        </authorList>
    </citation>
    <scope>NUCLEOTIDE SEQUENCE [LARGE SCALE GENOMIC DNA]</scope>
    <source>
        <strain evidence="2 3">1AS12I</strain>
    </source>
</reference>
<evidence type="ECO:0008006" key="4">
    <source>
        <dbReference type="Google" id="ProtNLM"/>
    </source>
</evidence>
<organism evidence="2 3">
    <name type="scientific">Rhizobium aouanii</name>
    <dbReference type="NCBI Taxonomy" id="3118145"/>
    <lineage>
        <taxon>Bacteria</taxon>
        <taxon>Pseudomonadati</taxon>
        <taxon>Pseudomonadota</taxon>
        <taxon>Alphaproteobacteria</taxon>
        <taxon>Hyphomicrobiales</taxon>
        <taxon>Rhizobiaceae</taxon>
        <taxon>Rhizobium/Agrobacterium group</taxon>
        <taxon>Rhizobium</taxon>
    </lineage>
</organism>
<feature type="region of interest" description="Disordered" evidence="1">
    <location>
        <begin position="1"/>
        <end position="21"/>
    </location>
</feature>
<keyword evidence="3" id="KW-1185">Reference proteome</keyword>
<comment type="caution">
    <text evidence="2">The sequence shown here is derived from an EMBL/GenBank/DDBJ whole genome shotgun (WGS) entry which is preliminary data.</text>
</comment>
<evidence type="ECO:0000313" key="2">
    <source>
        <dbReference type="EMBL" id="MEI1252200.1"/>
    </source>
</evidence>
<dbReference type="Proteomes" id="UP001531129">
    <property type="component" value="Unassembled WGS sequence"/>
</dbReference>
<dbReference type="EMBL" id="JBAMYC010000022">
    <property type="protein sequence ID" value="MEI1252200.1"/>
    <property type="molecule type" value="Genomic_DNA"/>
</dbReference>
<feature type="compositionally biased region" description="Basic and acidic residues" evidence="1">
    <location>
        <begin position="12"/>
        <end position="21"/>
    </location>
</feature>
<proteinExistence type="predicted"/>
<accession>A0ABU8CTM7</accession>
<sequence>MNSTSTLNRVPAHTDDEINRRIREETEQRLAYYDTHKNEIPARLAQLNREWDIERTLEANASTLAFAGVLLGSSVDRRWLALPAVVTAFLFQHAVQGWCPPLPILRRIGFRTSDEINQERFALKALRGDFDLLSQASDRLAAIWRAVRHTSF</sequence>
<evidence type="ECO:0000313" key="3">
    <source>
        <dbReference type="Proteomes" id="UP001531129"/>
    </source>
</evidence>
<evidence type="ECO:0000256" key="1">
    <source>
        <dbReference type="SAM" id="MobiDB-lite"/>
    </source>
</evidence>
<dbReference type="Gene3D" id="6.10.140.1340">
    <property type="match status" value="1"/>
</dbReference>
<gene>
    <name evidence="2" type="ORF">V8Q02_30010</name>
</gene>